<dbReference type="EMBL" id="KY190215">
    <property type="protein sequence ID" value="ARS73025.1"/>
    <property type="molecule type" value="Genomic_RNA"/>
</dbReference>
<comment type="subcellular location">
    <subcellularLocation>
        <location evidence="1">Virion</location>
    </subcellularLocation>
</comment>
<evidence type="ECO:0000256" key="2">
    <source>
        <dbReference type="ARBA" id="ARBA00022561"/>
    </source>
</evidence>
<dbReference type="Pfam" id="PF05892">
    <property type="entry name" value="Tricho_coat"/>
    <property type="match status" value="1"/>
</dbReference>
<keyword evidence="3" id="KW-0946">Virion</keyword>
<dbReference type="PIRSF" id="PIRSF004075">
    <property type="entry name" value="Coat_protein_tricho/vitivirus"/>
    <property type="match status" value="1"/>
</dbReference>
<evidence type="ECO:0000256" key="3">
    <source>
        <dbReference type="ARBA" id="ARBA00022844"/>
    </source>
</evidence>
<dbReference type="Proteomes" id="UP000203345">
    <property type="component" value="Segment"/>
</dbReference>
<evidence type="ECO:0000313" key="4">
    <source>
        <dbReference type="EMBL" id="ARS73025.1"/>
    </source>
</evidence>
<keyword evidence="2 4" id="KW-0167">Capsid protein</keyword>
<dbReference type="GO" id="GO:0019028">
    <property type="term" value="C:viral capsid"/>
    <property type="evidence" value="ECO:0007669"/>
    <property type="project" value="UniProtKB-KW"/>
</dbReference>
<organism evidence="4">
    <name type="scientific">Agave yellow streak virus Jalisco 1</name>
    <dbReference type="NCBI Taxonomy" id="3142681"/>
    <lineage>
        <taxon>Viruses</taxon>
        <taxon>Riboviria</taxon>
        <taxon>Orthornavirae</taxon>
        <taxon>Kitrinoviricota</taxon>
        <taxon>Alsuviricetes</taxon>
        <taxon>Tymovirales</taxon>
        <taxon>Betaflexiviridae</taxon>
        <taxon>Trivirinae</taxon>
        <taxon>Vitivirus</taxon>
    </lineage>
</organism>
<proteinExistence type="predicted"/>
<evidence type="ECO:0000256" key="1">
    <source>
        <dbReference type="ARBA" id="ARBA00004328"/>
    </source>
</evidence>
<name>A0A1X9ZMU1_9VIRU</name>
<protein>
    <submittedName>
        <fullName evidence="4">Coat protein</fullName>
    </submittedName>
</protein>
<sequence length="199" mass="21515">MDGRKIKVAILTLLSAKVPGVKSEPSNDEERDSTNNILANIFGSIAIIGTSNKVSNFPSIIPNFDLSAGRLDDTKKKGEEIKLGEVIISMLTLSKAATEPPISGLTLRQMCEPFATEAYLFLKAAAVSGVYTNLAKKMTRVGNKEPQVLFDFAKGLPLAKLTRSEASAIQVMHQRLFRTEGAKSVFEAQSNVGENSVEL</sequence>
<reference evidence="4" key="1">
    <citation type="submission" date="2016-11" db="EMBL/GenBank/DDBJ databases">
        <title>Identification of Agave tequilana leaf virus in Mexico.</title>
        <authorList>
            <person name="De La Torre Almaraz R."/>
            <person name="Salgado H."/>
        </authorList>
    </citation>
    <scope>NUCLEOTIDE SEQUENCE [LARGE SCALE GENOMIC DNA]</scope>
    <source>
        <strain evidence="4">Jal2</strain>
    </source>
</reference>
<dbReference type="OrthoDB" id="15433at10239"/>
<accession>A0A1X9ZMU1</accession>
<dbReference type="InterPro" id="IPR008879">
    <property type="entry name" value="Coat_protein_tricho/vitivirus"/>
</dbReference>